<organism evidence="5 6">
    <name type="scientific">Stenotrophomonas nematodicola</name>
    <dbReference type="NCBI Taxonomy" id="2656746"/>
    <lineage>
        <taxon>Bacteria</taxon>
        <taxon>Pseudomonadati</taxon>
        <taxon>Pseudomonadota</taxon>
        <taxon>Gammaproteobacteria</taxon>
        <taxon>Lysobacterales</taxon>
        <taxon>Lysobacteraceae</taxon>
        <taxon>Stenotrophomonas</taxon>
    </lineage>
</organism>
<evidence type="ECO:0000313" key="5">
    <source>
        <dbReference type="EMBL" id="MFG6108304.1"/>
    </source>
</evidence>
<dbReference type="PROSITE" id="PS50297">
    <property type="entry name" value="ANK_REP_REGION"/>
    <property type="match status" value="2"/>
</dbReference>
<feature type="compositionally biased region" description="Basic and acidic residues" evidence="4">
    <location>
        <begin position="331"/>
        <end position="357"/>
    </location>
</feature>
<proteinExistence type="predicted"/>
<dbReference type="PROSITE" id="PS50088">
    <property type="entry name" value="ANK_REPEAT"/>
    <property type="match status" value="2"/>
</dbReference>
<dbReference type="Gene3D" id="1.25.40.20">
    <property type="entry name" value="Ankyrin repeat-containing domain"/>
    <property type="match status" value="1"/>
</dbReference>
<dbReference type="SMART" id="SM00248">
    <property type="entry name" value="ANK"/>
    <property type="match status" value="2"/>
</dbReference>
<feature type="region of interest" description="Disordered" evidence="4">
    <location>
        <begin position="330"/>
        <end position="357"/>
    </location>
</feature>
<dbReference type="EMBL" id="JBHGCJ010000002">
    <property type="protein sequence ID" value="MFG6108304.1"/>
    <property type="molecule type" value="Genomic_DNA"/>
</dbReference>
<name>A0ABW7CXL3_9GAMM</name>
<protein>
    <submittedName>
        <fullName evidence="5">Ankyrin repeat domain-containing protein</fullName>
    </submittedName>
</protein>
<evidence type="ECO:0000256" key="3">
    <source>
        <dbReference type="PROSITE-ProRule" id="PRU00023"/>
    </source>
</evidence>
<sequence>MEPHIDNQAILSGGDFLNRPHESLFHRIVHPLTLSRFYGKHHEQLATSDPRQALALAEQFCRQSQVAGLDTCTEVGFDWVMTPSRFSNRINLELGQGGHATLVQVEPALSPYQLDATIHAGVKGHKALAQIYALLPSDQRAGLLSELRESIDQVQANRIAADRLQALRAQPELPSPPQPRLDIARALQRFEVPEQQARATEQHLIATYGDALSRMHGSQVIAAAHARSPHLGLYGAPWQTWLCEHATTGSLNGVEACLGMQAEPNVPDTNGETPLHLAARHGHPGIVRRLVRAGADPALGNPLGETPLHVAAQQKHARCCLELLAAGADPGHLDREGRKPGDVHRGRGKGREQAFGL</sequence>
<dbReference type="PANTHER" id="PTHR24171">
    <property type="entry name" value="ANKYRIN REPEAT DOMAIN-CONTAINING PROTEIN 39-RELATED"/>
    <property type="match status" value="1"/>
</dbReference>
<feature type="repeat" description="ANK" evidence="3">
    <location>
        <begin position="270"/>
        <end position="302"/>
    </location>
</feature>
<feature type="repeat" description="ANK" evidence="3">
    <location>
        <begin position="303"/>
        <end position="335"/>
    </location>
</feature>
<keyword evidence="6" id="KW-1185">Reference proteome</keyword>
<dbReference type="SUPFAM" id="SSF48403">
    <property type="entry name" value="Ankyrin repeat"/>
    <property type="match status" value="1"/>
</dbReference>
<comment type="caution">
    <text evidence="5">The sequence shown here is derived from an EMBL/GenBank/DDBJ whole genome shotgun (WGS) entry which is preliminary data.</text>
</comment>
<evidence type="ECO:0000256" key="2">
    <source>
        <dbReference type="ARBA" id="ARBA00023043"/>
    </source>
</evidence>
<accession>A0ABW7CXL3</accession>
<evidence type="ECO:0000256" key="4">
    <source>
        <dbReference type="SAM" id="MobiDB-lite"/>
    </source>
</evidence>
<evidence type="ECO:0000256" key="1">
    <source>
        <dbReference type="ARBA" id="ARBA00022737"/>
    </source>
</evidence>
<dbReference type="InterPro" id="IPR036770">
    <property type="entry name" value="Ankyrin_rpt-contain_sf"/>
</dbReference>
<dbReference type="RefSeq" id="WP_394161441.1">
    <property type="nucleotide sequence ID" value="NZ_JBHGCJ010000002.1"/>
</dbReference>
<evidence type="ECO:0000313" key="6">
    <source>
        <dbReference type="Proteomes" id="UP001605261"/>
    </source>
</evidence>
<reference evidence="5 6" key="1">
    <citation type="submission" date="2024-09" db="EMBL/GenBank/DDBJ databases">
        <authorList>
            <consortium name="All-Russian atlas of soil microorganisms"/>
            <consortium name="as a basis for the search for new antimicrobial producers and enzymes with unique properties"/>
            <person name="Sokolova E.A."/>
            <person name="Voronina E.N."/>
        </authorList>
    </citation>
    <scope>NUCLEOTIDE SEQUENCE [LARGE SCALE GENOMIC DNA]</scope>
    <source>
        <strain evidence="5 6">AF-22b-331.1</strain>
    </source>
</reference>
<keyword evidence="2 3" id="KW-0040">ANK repeat</keyword>
<dbReference type="PANTHER" id="PTHR24171:SF8">
    <property type="entry name" value="BRCA1-ASSOCIATED RING DOMAIN PROTEIN 1"/>
    <property type="match status" value="1"/>
</dbReference>
<dbReference type="Proteomes" id="UP001605261">
    <property type="component" value="Unassembled WGS sequence"/>
</dbReference>
<dbReference type="Pfam" id="PF12796">
    <property type="entry name" value="Ank_2"/>
    <property type="match status" value="1"/>
</dbReference>
<dbReference type="InterPro" id="IPR002110">
    <property type="entry name" value="Ankyrin_rpt"/>
</dbReference>
<keyword evidence="1" id="KW-0677">Repeat</keyword>
<gene>
    <name evidence="5" type="ORF">ACEU0G_002241</name>
</gene>